<sequence>MPGLPVQPSQRGLRPSGRSPACESFWLAYSQESFGDRDALGVSLIALSHREQSRTEHEAGVHLVIRAWNKCIDFHELHLLLRGLQHAHYARGGRRRGPAILQHVLAHSFTISVPRLLK</sequence>
<evidence type="ECO:0000313" key="2">
    <source>
        <dbReference type="Proteomes" id="UP000703269"/>
    </source>
</evidence>
<name>A0A9P3GBV1_9APHY</name>
<keyword evidence="2" id="KW-1185">Reference proteome</keyword>
<protein>
    <submittedName>
        <fullName evidence="1">Uncharacterized protein</fullName>
    </submittedName>
</protein>
<organism evidence="1 2">
    <name type="scientific">Phanerochaete sordida</name>
    <dbReference type="NCBI Taxonomy" id="48140"/>
    <lineage>
        <taxon>Eukaryota</taxon>
        <taxon>Fungi</taxon>
        <taxon>Dikarya</taxon>
        <taxon>Basidiomycota</taxon>
        <taxon>Agaricomycotina</taxon>
        <taxon>Agaricomycetes</taxon>
        <taxon>Polyporales</taxon>
        <taxon>Phanerochaetaceae</taxon>
        <taxon>Phanerochaete</taxon>
    </lineage>
</organism>
<evidence type="ECO:0000313" key="1">
    <source>
        <dbReference type="EMBL" id="GJE91906.1"/>
    </source>
</evidence>
<comment type="caution">
    <text evidence="1">The sequence shown here is derived from an EMBL/GenBank/DDBJ whole genome shotgun (WGS) entry which is preliminary data.</text>
</comment>
<proteinExistence type="predicted"/>
<dbReference type="EMBL" id="BPQB01000023">
    <property type="protein sequence ID" value="GJE91906.1"/>
    <property type="molecule type" value="Genomic_DNA"/>
</dbReference>
<reference evidence="1 2" key="1">
    <citation type="submission" date="2021-08" db="EMBL/GenBank/DDBJ databases">
        <title>Draft Genome Sequence of Phanerochaete sordida strain YK-624.</title>
        <authorList>
            <person name="Mori T."/>
            <person name="Dohra H."/>
            <person name="Suzuki T."/>
            <person name="Kawagishi H."/>
            <person name="Hirai H."/>
        </authorList>
    </citation>
    <scope>NUCLEOTIDE SEQUENCE [LARGE SCALE GENOMIC DNA]</scope>
    <source>
        <strain evidence="1 2">YK-624</strain>
    </source>
</reference>
<gene>
    <name evidence="1" type="ORF">PsYK624_080580</name>
</gene>
<accession>A0A9P3GBV1</accession>
<dbReference type="AlphaFoldDB" id="A0A9P3GBV1"/>
<dbReference type="Proteomes" id="UP000703269">
    <property type="component" value="Unassembled WGS sequence"/>
</dbReference>